<dbReference type="Gene3D" id="3.40.50.1000">
    <property type="entry name" value="HAD superfamily/HAD-like"/>
    <property type="match status" value="2"/>
</dbReference>
<proteinExistence type="predicted"/>
<evidence type="ECO:0000313" key="2">
    <source>
        <dbReference type="Proteomes" id="UP000252132"/>
    </source>
</evidence>
<dbReference type="InterPro" id="IPR006357">
    <property type="entry name" value="HAD-SF_hydro_IIA"/>
</dbReference>
<dbReference type="AlphaFoldDB" id="A0A368E126"/>
<dbReference type="NCBIfam" id="TIGR01459">
    <property type="entry name" value="HAD-SF-IIA-hyp4"/>
    <property type="match status" value="1"/>
</dbReference>
<comment type="caution">
    <text evidence="1">The sequence shown here is derived from an EMBL/GenBank/DDBJ whole genome shotgun (WGS) entry which is preliminary data.</text>
</comment>
<organism evidence="1 2">
    <name type="scientific">PS1 clade bacterium</name>
    <dbReference type="NCBI Taxonomy" id="2175152"/>
    <lineage>
        <taxon>Bacteria</taxon>
        <taxon>Pseudomonadati</taxon>
        <taxon>Pseudomonadota</taxon>
        <taxon>Alphaproteobacteria</taxon>
        <taxon>PS1 clade</taxon>
    </lineage>
</organism>
<dbReference type="Proteomes" id="UP000252132">
    <property type="component" value="Unassembled WGS sequence"/>
</dbReference>
<dbReference type="SUPFAM" id="SSF56784">
    <property type="entry name" value="HAD-like"/>
    <property type="match status" value="1"/>
</dbReference>
<dbReference type="InterPro" id="IPR023214">
    <property type="entry name" value="HAD_sf"/>
</dbReference>
<protein>
    <submittedName>
        <fullName evidence="1">TIGR01459 family HAD-type hydrolase</fullName>
    </submittedName>
</protein>
<dbReference type="Pfam" id="PF13344">
    <property type="entry name" value="Hydrolase_6"/>
    <property type="match status" value="1"/>
</dbReference>
<dbReference type="NCBIfam" id="TIGR01460">
    <property type="entry name" value="HAD-SF-IIA"/>
    <property type="match status" value="1"/>
</dbReference>
<dbReference type="InterPro" id="IPR036412">
    <property type="entry name" value="HAD-like_sf"/>
</dbReference>
<keyword evidence="1" id="KW-0378">Hydrolase</keyword>
<accession>A0A368E126</accession>
<sequence>MSAEKSLPKKIESLQAVASDYDALLCDVWGVIHNGYNLFPGVGEALQAWRENVGPVLLLTNAPRPAEAVQRRLDRMDCSREAYDGILSSGDAAREILSQRGAEGQVCYFVGATKDVDVLNGIDIEFAPAEDADFILLTGMSNDMEETLDDYADEIALWHKHNLPLICANPDRIVQIGEQVIYCAGALAEIYENNGGDVIWLGKPHLPIYDTGFSRLQKMTNMEKPRILAIGDGFKTDIPGANAANLDVLFITGGLSETLTQASQTPEDVAAILRDYDSYAHYFMKHLIW</sequence>
<gene>
    <name evidence="1" type="ORF">DBW69_02475</name>
</gene>
<dbReference type="PANTHER" id="PTHR19288">
    <property type="entry name" value="4-NITROPHENYLPHOSPHATASE-RELATED"/>
    <property type="match status" value="1"/>
</dbReference>
<dbReference type="GO" id="GO:0005737">
    <property type="term" value="C:cytoplasm"/>
    <property type="evidence" value="ECO:0007669"/>
    <property type="project" value="TreeGrafter"/>
</dbReference>
<dbReference type="Pfam" id="PF13242">
    <property type="entry name" value="Hydrolase_like"/>
    <property type="match status" value="1"/>
</dbReference>
<evidence type="ECO:0000313" key="1">
    <source>
        <dbReference type="EMBL" id="RCL77802.1"/>
    </source>
</evidence>
<dbReference type="EMBL" id="QOQF01000005">
    <property type="protein sequence ID" value="RCL77802.1"/>
    <property type="molecule type" value="Genomic_DNA"/>
</dbReference>
<reference evidence="1 2" key="1">
    <citation type="journal article" date="2018" name="Microbiome">
        <title>Fine metagenomic profile of the Mediterranean stratified and mixed water columns revealed by assembly and recruitment.</title>
        <authorList>
            <person name="Haro-Moreno J.M."/>
            <person name="Lopez-Perez M."/>
            <person name="De La Torre J.R."/>
            <person name="Picazo A."/>
            <person name="Camacho A."/>
            <person name="Rodriguez-Valera F."/>
        </authorList>
    </citation>
    <scope>NUCLEOTIDE SEQUENCE [LARGE SCALE GENOMIC DNA]</scope>
    <source>
        <strain evidence="1">MED-G55</strain>
    </source>
</reference>
<name>A0A368E126_9PROT</name>
<dbReference type="PANTHER" id="PTHR19288:SF90">
    <property type="entry name" value="OS08G0542600 PROTEIN"/>
    <property type="match status" value="1"/>
</dbReference>
<dbReference type="InterPro" id="IPR006356">
    <property type="entry name" value="HAD-SF_hydro_IIA_hyp3"/>
</dbReference>
<dbReference type="GO" id="GO:0016791">
    <property type="term" value="F:phosphatase activity"/>
    <property type="evidence" value="ECO:0007669"/>
    <property type="project" value="TreeGrafter"/>
</dbReference>
<dbReference type="CDD" id="cd07525">
    <property type="entry name" value="HAD_like"/>
    <property type="match status" value="1"/>
</dbReference>